<protein>
    <submittedName>
        <fullName evidence="2">Molybdate ABC transporter substrate-binding protein</fullName>
    </submittedName>
</protein>
<dbReference type="Proteomes" id="UP000182264">
    <property type="component" value="Chromosome"/>
</dbReference>
<dbReference type="EMBL" id="CP015518">
    <property type="protein sequence ID" value="APG26310.1"/>
    <property type="molecule type" value="Genomic_DNA"/>
</dbReference>
<dbReference type="OrthoDB" id="9785015at2"/>
<dbReference type="RefSeq" id="WP_072288138.1">
    <property type="nucleotide sequence ID" value="NZ_CP015455.1"/>
</dbReference>
<dbReference type="InterPro" id="IPR050682">
    <property type="entry name" value="ModA/WtpA"/>
</dbReference>
<evidence type="ECO:0000256" key="1">
    <source>
        <dbReference type="ARBA" id="ARBA00009438"/>
    </source>
</evidence>
<dbReference type="GO" id="GO:0015689">
    <property type="term" value="P:molybdate ion transport"/>
    <property type="evidence" value="ECO:0007669"/>
    <property type="project" value="TreeGrafter"/>
</dbReference>
<dbReference type="PANTHER" id="PTHR30632:SF16">
    <property type="entry name" value="MOLYBDATE_TUNGSTATE-BINDING PROTEIN WTPA"/>
    <property type="match status" value="1"/>
</dbReference>
<evidence type="ECO:0000313" key="3">
    <source>
        <dbReference type="Proteomes" id="UP000182264"/>
    </source>
</evidence>
<reference evidence="2 3" key="1">
    <citation type="journal article" date="2017" name="Genome Announc.">
        <title>Complete Genome Sequences of Two Acetylene-Fermenting Pelobacter acetylenicus Strains.</title>
        <authorList>
            <person name="Sutton J.M."/>
            <person name="Baesman S.M."/>
            <person name="Fierst J.L."/>
            <person name="Poret-Peterson A.T."/>
            <person name="Oremland R.S."/>
            <person name="Dunlap D.S."/>
            <person name="Akob D.M."/>
        </authorList>
    </citation>
    <scope>NUCLEOTIDE SEQUENCE [LARGE SCALE GENOMIC DNA]</scope>
    <source>
        <strain evidence="2 3">DSM 3247</strain>
    </source>
</reference>
<comment type="similarity">
    <text evidence="1">Belongs to the bacterial solute-binding protein 1 family. WtpA subfamily.</text>
</comment>
<keyword evidence="3" id="KW-1185">Reference proteome</keyword>
<dbReference type="KEGG" id="pace:A6070_04860"/>
<dbReference type="CDD" id="cd13540">
    <property type="entry name" value="PBP2_ModA_WtpA"/>
    <property type="match status" value="1"/>
</dbReference>
<sequence>MAVKTFFRFVATALVLLCVLPVGEALAAPRGKLIIFHAGSLTVPFAAMEKEFEARYPGVDVQRESGGSTRMARLISEVGKPADLMASADFQVIDHSLIPGLADFNIRFASNELVLTYAEGSKFADVIDSGNWFEILGKPGVVWGHSDPNIDPGGYRSLMAIQLAEKFYKRPGLYKRLLANRPKTNLRDKSVSLTSMVQNGDMDYAWAYRSIALQHRMKFVTLDEHINLANIAHDAFYRTVSVRVTGERPGSYIDRQGRFVAYGITMLKDAPNREAAEAFLAYLLDPAGGQKILDQHGQPPFSKPFVSSKAMHDKLPQRLKSLVFVTR</sequence>
<evidence type="ECO:0000313" key="2">
    <source>
        <dbReference type="EMBL" id="APG26310.1"/>
    </source>
</evidence>
<gene>
    <name evidence="2" type="ORF">A7E75_10855</name>
</gene>
<dbReference type="Gene3D" id="3.40.190.10">
    <property type="entry name" value="Periplasmic binding protein-like II"/>
    <property type="match status" value="2"/>
</dbReference>
<proteinExistence type="inferred from homology"/>
<dbReference type="STRING" id="29542.A6070_04860"/>
<organism evidence="2 3">
    <name type="scientific">Syntrophotalea acetylenica</name>
    <name type="common">Pelobacter acetylenicus</name>
    <dbReference type="NCBI Taxonomy" id="29542"/>
    <lineage>
        <taxon>Bacteria</taxon>
        <taxon>Pseudomonadati</taxon>
        <taxon>Thermodesulfobacteriota</taxon>
        <taxon>Desulfuromonadia</taxon>
        <taxon>Desulfuromonadales</taxon>
        <taxon>Syntrophotaleaceae</taxon>
        <taxon>Syntrophotalea</taxon>
    </lineage>
</organism>
<name>A0A1L3GK84_SYNAC</name>
<dbReference type="PANTHER" id="PTHR30632">
    <property type="entry name" value="MOLYBDATE-BINDING PERIPLASMIC PROTEIN"/>
    <property type="match status" value="1"/>
</dbReference>
<dbReference type="AlphaFoldDB" id="A0A1L3GK84"/>
<dbReference type="GO" id="GO:0030973">
    <property type="term" value="F:molybdate ion binding"/>
    <property type="evidence" value="ECO:0007669"/>
    <property type="project" value="TreeGrafter"/>
</dbReference>
<dbReference type="NCBIfam" id="NF003196">
    <property type="entry name" value="PRK04168.1"/>
    <property type="match status" value="1"/>
</dbReference>
<dbReference type="Pfam" id="PF13531">
    <property type="entry name" value="SBP_bac_11"/>
    <property type="match status" value="1"/>
</dbReference>
<accession>A0A1L3GK84</accession>
<dbReference type="SUPFAM" id="SSF53850">
    <property type="entry name" value="Periplasmic binding protein-like II"/>
    <property type="match status" value="1"/>
</dbReference>